<evidence type="ECO:0000256" key="1">
    <source>
        <dbReference type="HAMAP-Rule" id="MF_01889"/>
    </source>
</evidence>
<sequence>MTRILAIYPSPFKLRLCCLRVLAESRSCLRSPVGRPGRLAVTRNSLGIMSLTFLIGVRLMKRYGFIVSGLITLTLIGCSWQQDTDHHQNVSHPPVTIKPLKPSISESETETAPPPEVEKVPPLPKMRVFNWAASIEPLVDNMLNVNNVVAGSVLLLDSVKNSTNGQLQSAKATEALYQKLASNKKFVLISANQLAAAKKKLGLSENDSLGSRTKAIGLARSVGAQYVLYSDIKGNVKAPTIDIQLMLVETGEILWSGEGVIGH</sequence>
<keyword evidence="1" id="KW-0998">Cell outer membrane</keyword>
<dbReference type="InterPro" id="IPR014094">
    <property type="entry name" value="LpoB"/>
</dbReference>
<evidence type="ECO:0000256" key="2">
    <source>
        <dbReference type="NCBIfam" id="TIGR02722"/>
    </source>
</evidence>
<keyword evidence="1" id="KW-0573">Peptidoglycan synthesis</keyword>
<name>E0WSI2_9ENTR</name>
<keyword evidence="1" id="KW-0732">Signal</keyword>
<keyword evidence="4" id="KW-0449">Lipoprotein</keyword>
<gene>
    <name evidence="1" type="primary">lpoB</name>
    <name evidence="4" type="ORF">REG_0902</name>
</gene>
<evidence type="ECO:0000313" key="5">
    <source>
        <dbReference type="Proteomes" id="UP000005726"/>
    </source>
</evidence>
<dbReference type="GO" id="GO:0008360">
    <property type="term" value="P:regulation of cell shape"/>
    <property type="evidence" value="ECO:0007669"/>
    <property type="project" value="UniProtKB-KW"/>
</dbReference>
<comment type="similarity">
    <text evidence="1">Belongs to the LpoB family.</text>
</comment>
<evidence type="ECO:0000256" key="3">
    <source>
        <dbReference type="SAM" id="MobiDB-lite"/>
    </source>
</evidence>
<comment type="function">
    <text evidence="1">Regulator of peptidoglycan synthesis that is essential for the function of penicillin-binding protein 1B (PBP1b).</text>
</comment>
<dbReference type="Proteomes" id="UP000005726">
    <property type="component" value="Unassembled WGS sequence"/>
</dbReference>
<dbReference type="GO" id="GO:0009252">
    <property type="term" value="P:peptidoglycan biosynthetic process"/>
    <property type="evidence" value="ECO:0007669"/>
    <property type="project" value="UniProtKB-UniRule"/>
</dbReference>
<dbReference type="Gene3D" id="3.40.50.10610">
    <property type="entry name" value="ABC-type transport auxiliary lipoprotein component"/>
    <property type="match status" value="1"/>
</dbReference>
<dbReference type="eggNOG" id="COG3417">
    <property type="taxonomic scope" value="Bacteria"/>
</dbReference>
<dbReference type="PANTHER" id="PTHR40593:SF1">
    <property type="entry name" value="PENICILLIN-BINDING PROTEIN ACTIVATOR LPOB"/>
    <property type="match status" value="1"/>
</dbReference>
<dbReference type="NCBIfam" id="TIGR02722">
    <property type="entry name" value="lp"/>
    <property type="match status" value="1"/>
</dbReference>
<feature type="region of interest" description="Disordered" evidence="3">
    <location>
        <begin position="89"/>
        <end position="119"/>
    </location>
</feature>
<protein>
    <recommendedName>
        <fullName evidence="1 2">Penicillin-binding protein activator LpoB</fullName>
        <shortName evidence="1">PBP activator LpoB</shortName>
    </recommendedName>
</protein>
<reference evidence="4" key="1">
    <citation type="journal article" date="2009" name="Environ. Microbiol.">
        <title>Dynamics of genome evolution in facultative symbionts of aphids.</title>
        <authorList>
            <person name="Degnan P.H."/>
            <person name="Leonardo T.E."/>
            <person name="Cass B.N."/>
            <person name="Hurwitz B."/>
            <person name="Stern D."/>
            <person name="Gibbs R.A."/>
            <person name="Richards S."/>
            <person name="Moran N.A."/>
        </authorList>
    </citation>
    <scope>NUCLEOTIDE SEQUENCE [LARGE SCALE GENOMIC DNA]</scope>
    <source>
        <strain evidence="4">LSR1</strain>
    </source>
</reference>
<keyword evidence="1" id="KW-0133">Cell shape</keyword>
<dbReference type="PANTHER" id="PTHR40593">
    <property type="entry name" value="PENICILLIN-BINDING PROTEIN ACTIVATOR LPOB"/>
    <property type="match status" value="1"/>
</dbReference>
<dbReference type="Pfam" id="PF13036">
    <property type="entry name" value="LpoB"/>
    <property type="match status" value="1"/>
</dbReference>
<organism evidence="4 5">
    <name type="scientific">Candidatus Regiella insecticola LSR1</name>
    <dbReference type="NCBI Taxonomy" id="663321"/>
    <lineage>
        <taxon>Bacteria</taxon>
        <taxon>Pseudomonadati</taxon>
        <taxon>Pseudomonadota</taxon>
        <taxon>Gammaproteobacteria</taxon>
        <taxon>Enterobacterales</taxon>
        <taxon>Enterobacteriaceae</taxon>
        <taxon>aphid secondary symbionts</taxon>
        <taxon>Candidatus Regiella</taxon>
    </lineage>
</organism>
<dbReference type="GO" id="GO:0031241">
    <property type="term" value="C:periplasmic side of cell outer membrane"/>
    <property type="evidence" value="ECO:0007669"/>
    <property type="project" value="UniProtKB-UniRule"/>
</dbReference>
<dbReference type="HAMAP" id="MF_01889">
    <property type="entry name" value="LpoB"/>
    <property type="match status" value="1"/>
</dbReference>
<dbReference type="EMBL" id="GL379591">
    <property type="protein sequence ID" value="EFL91951.1"/>
    <property type="molecule type" value="Genomic_DNA"/>
</dbReference>
<dbReference type="HOGENOM" id="CLU_092328_0_0_6"/>
<keyword evidence="5" id="KW-1185">Reference proteome</keyword>
<keyword evidence="1" id="KW-0472">Membrane</keyword>
<evidence type="ECO:0000313" key="4">
    <source>
        <dbReference type="EMBL" id="EFL91951.1"/>
    </source>
</evidence>
<dbReference type="STRING" id="663321.REG_0902"/>
<dbReference type="AlphaFoldDB" id="E0WSI2"/>
<accession>E0WSI2</accession>
<dbReference type="GO" id="GO:0030234">
    <property type="term" value="F:enzyme regulator activity"/>
    <property type="evidence" value="ECO:0007669"/>
    <property type="project" value="UniProtKB-UniRule"/>
</dbReference>
<comment type="subunit">
    <text evidence="1">Interacts with PBP1b.</text>
</comment>
<proteinExistence type="inferred from homology"/>